<protein>
    <submittedName>
        <fullName evidence="10">Cytochrome P450</fullName>
    </submittedName>
</protein>
<dbReference type="InterPro" id="IPR002401">
    <property type="entry name" value="Cyt_P450_E_grp-I"/>
</dbReference>
<sequence length="479" mass="54306">MVVVTSAHVLHIGKTLVVWAFLVRPLHWRASRLPFCVSSIRGTLPFDVAALFERYGPVVRIAPNELAYVEAQAWRDICGHSPKTEENGKFTEFYRPGKGMPQDIISADKKTHTVIRRQLSHGFGDRAIRDQEPIIRGYVDLLMDRLHEHGQEGHHALDMTAWYNYTTFDVIGDLAFGDSFGCLQEASMHYWVKTFFKLTELSVWMQSAIHYPLIKDLLINSIPKSFMKVLDDNAEFAHRKVSKRIELGASRNDLIEGLLMKQDDWQMPRQDIDSHAGLLIVAGSETTATLLSGATYLLASHPEALAKLTREVRSAFTSEDQITVASAGQLTYMLACLDEAFRMYPPVPTGLPRIVAPGGRMICGEFMPGGTHVGVWQWAANHYSANWAKPFEYHPERWIDGQNAEFAADQREAMQPFSYGPRNCIGRNLAYAEMRTIIARLVFAFDLKLAPEGENWLRGQKVFNLWRKPPLWVHLVPRA</sequence>
<dbReference type="InterPro" id="IPR017972">
    <property type="entry name" value="Cyt_P450_CS"/>
</dbReference>
<dbReference type="CDD" id="cd11058">
    <property type="entry name" value="CYP60B-like"/>
    <property type="match status" value="1"/>
</dbReference>
<evidence type="ECO:0000313" key="10">
    <source>
        <dbReference type="EMBL" id="KAF3763603.1"/>
    </source>
</evidence>
<evidence type="ECO:0000313" key="11">
    <source>
        <dbReference type="Proteomes" id="UP000803844"/>
    </source>
</evidence>
<dbReference type="SUPFAM" id="SSF48264">
    <property type="entry name" value="Cytochrome P450"/>
    <property type="match status" value="1"/>
</dbReference>
<dbReference type="RefSeq" id="XP_040774564.1">
    <property type="nucleotide sequence ID" value="XM_040921620.1"/>
</dbReference>
<dbReference type="GO" id="GO:0004497">
    <property type="term" value="F:monooxygenase activity"/>
    <property type="evidence" value="ECO:0007669"/>
    <property type="project" value="UniProtKB-KW"/>
</dbReference>
<gene>
    <name evidence="10" type="ORF">M406DRAFT_341071</name>
</gene>
<dbReference type="PANTHER" id="PTHR24305">
    <property type="entry name" value="CYTOCHROME P450"/>
    <property type="match status" value="1"/>
</dbReference>
<dbReference type="InterPro" id="IPR001128">
    <property type="entry name" value="Cyt_P450"/>
</dbReference>
<evidence type="ECO:0000256" key="8">
    <source>
        <dbReference type="PIRSR" id="PIRSR602401-1"/>
    </source>
</evidence>
<evidence type="ECO:0000256" key="6">
    <source>
        <dbReference type="ARBA" id="ARBA00023004"/>
    </source>
</evidence>
<dbReference type="EMBL" id="MU032349">
    <property type="protein sequence ID" value="KAF3763603.1"/>
    <property type="molecule type" value="Genomic_DNA"/>
</dbReference>
<comment type="similarity">
    <text evidence="2 9">Belongs to the cytochrome P450 family.</text>
</comment>
<dbReference type="GO" id="GO:0005506">
    <property type="term" value="F:iron ion binding"/>
    <property type="evidence" value="ECO:0007669"/>
    <property type="project" value="InterPro"/>
</dbReference>
<dbReference type="PRINTS" id="PR00463">
    <property type="entry name" value="EP450I"/>
</dbReference>
<name>A0A9P4XYZ8_CRYP1</name>
<keyword evidence="11" id="KW-1185">Reference proteome</keyword>
<dbReference type="GO" id="GO:0016705">
    <property type="term" value="F:oxidoreductase activity, acting on paired donors, with incorporation or reduction of molecular oxygen"/>
    <property type="evidence" value="ECO:0007669"/>
    <property type="project" value="InterPro"/>
</dbReference>
<keyword evidence="3 8" id="KW-0349">Heme</keyword>
<proteinExistence type="inferred from homology"/>
<dbReference type="Gene3D" id="1.10.630.10">
    <property type="entry name" value="Cytochrome P450"/>
    <property type="match status" value="1"/>
</dbReference>
<keyword evidence="5 9" id="KW-0560">Oxidoreductase</keyword>
<reference evidence="10" key="1">
    <citation type="journal article" date="2020" name="Phytopathology">
        <title>Genome sequence of the chestnut blight fungus Cryphonectria parasitica EP155: A fundamental resource for an archetypical invasive plant pathogen.</title>
        <authorList>
            <person name="Crouch J.A."/>
            <person name="Dawe A."/>
            <person name="Aerts A."/>
            <person name="Barry K."/>
            <person name="Churchill A.C.L."/>
            <person name="Grimwood J."/>
            <person name="Hillman B."/>
            <person name="Milgroom M.G."/>
            <person name="Pangilinan J."/>
            <person name="Smith M."/>
            <person name="Salamov A."/>
            <person name="Schmutz J."/>
            <person name="Yadav J."/>
            <person name="Grigoriev I.V."/>
            <person name="Nuss D."/>
        </authorList>
    </citation>
    <scope>NUCLEOTIDE SEQUENCE</scope>
    <source>
        <strain evidence="10">EP155</strain>
    </source>
</reference>
<evidence type="ECO:0000256" key="3">
    <source>
        <dbReference type="ARBA" id="ARBA00022617"/>
    </source>
</evidence>
<dbReference type="InterPro" id="IPR036396">
    <property type="entry name" value="Cyt_P450_sf"/>
</dbReference>
<dbReference type="OrthoDB" id="1470350at2759"/>
<dbReference type="GO" id="GO:0009403">
    <property type="term" value="P:toxin biosynthetic process"/>
    <property type="evidence" value="ECO:0007669"/>
    <property type="project" value="UniProtKB-ARBA"/>
</dbReference>
<dbReference type="AlphaFoldDB" id="A0A9P4XYZ8"/>
<evidence type="ECO:0000256" key="4">
    <source>
        <dbReference type="ARBA" id="ARBA00022723"/>
    </source>
</evidence>
<keyword evidence="4 8" id="KW-0479">Metal-binding</keyword>
<comment type="cofactor">
    <cofactor evidence="1 8">
        <name>heme</name>
        <dbReference type="ChEBI" id="CHEBI:30413"/>
    </cofactor>
</comment>
<dbReference type="Pfam" id="PF00067">
    <property type="entry name" value="p450"/>
    <property type="match status" value="1"/>
</dbReference>
<comment type="caution">
    <text evidence="10">The sequence shown here is derived from an EMBL/GenBank/DDBJ whole genome shotgun (WGS) entry which is preliminary data.</text>
</comment>
<dbReference type="PANTHER" id="PTHR24305:SF230">
    <property type="entry name" value="P450, PUTATIVE (EUROFUNG)-RELATED"/>
    <property type="match status" value="1"/>
</dbReference>
<keyword evidence="7 9" id="KW-0503">Monooxygenase</keyword>
<accession>A0A9P4XYZ8</accession>
<dbReference type="InterPro" id="IPR050121">
    <property type="entry name" value="Cytochrome_P450_monoxygenase"/>
</dbReference>
<dbReference type="Proteomes" id="UP000803844">
    <property type="component" value="Unassembled WGS sequence"/>
</dbReference>
<evidence type="ECO:0000256" key="2">
    <source>
        <dbReference type="ARBA" id="ARBA00010617"/>
    </source>
</evidence>
<evidence type="ECO:0000256" key="5">
    <source>
        <dbReference type="ARBA" id="ARBA00023002"/>
    </source>
</evidence>
<dbReference type="GeneID" id="63838749"/>
<keyword evidence="6 8" id="KW-0408">Iron</keyword>
<organism evidence="10 11">
    <name type="scientific">Cryphonectria parasitica (strain ATCC 38755 / EP155)</name>
    <dbReference type="NCBI Taxonomy" id="660469"/>
    <lineage>
        <taxon>Eukaryota</taxon>
        <taxon>Fungi</taxon>
        <taxon>Dikarya</taxon>
        <taxon>Ascomycota</taxon>
        <taxon>Pezizomycotina</taxon>
        <taxon>Sordariomycetes</taxon>
        <taxon>Sordariomycetidae</taxon>
        <taxon>Diaporthales</taxon>
        <taxon>Cryphonectriaceae</taxon>
        <taxon>Cryphonectria-Endothia species complex</taxon>
        <taxon>Cryphonectria</taxon>
    </lineage>
</organism>
<evidence type="ECO:0000256" key="7">
    <source>
        <dbReference type="ARBA" id="ARBA00023033"/>
    </source>
</evidence>
<evidence type="ECO:0000256" key="9">
    <source>
        <dbReference type="RuleBase" id="RU000461"/>
    </source>
</evidence>
<dbReference type="PROSITE" id="PS00086">
    <property type="entry name" value="CYTOCHROME_P450"/>
    <property type="match status" value="1"/>
</dbReference>
<dbReference type="PRINTS" id="PR00385">
    <property type="entry name" value="P450"/>
</dbReference>
<dbReference type="FunFam" id="1.10.630.10:FF:000047">
    <property type="entry name" value="Cytochrome P450 monooxygenase"/>
    <property type="match status" value="1"/>
</dbReference>
<evidence type="ECO:0000256" key="1">
    <source>
        <dbReference type="ARBA" id="ARBA00001971"/>
    </source>
</evidence>
<feature type="binding site" description="axial binding residue" evidence="8">
    <location>
        <position position="424"/>
    </location>
    <ligand>
        <name>heme</name>
        <dbReference type="ChEBI" id="CHEBI:30413"/>
    </ligand>
    <ligandPart>
        <name>Fe</name>
        <dbReference type="ChEBI" id="CHEBI:18248"/>
    </ligandPart>
</feature>
<dbReference type="GO" id="GO:0020037">
    <property type="term" value="F:heme binding"/>
    <property type="evidence" value="ECO:0007669"/>
    <property type="project" value="InterPro"/>
</dbReference>